<sequence>MPRVVWMQSVRAEALPQNRDAGLNSADGKQVQHRHRVVPSDHFYYLHIGAQRGDVPLLAPVASGVVLPQAVQRCHYHNGSRRIFLNQFFQQQMACAIKSMYSTIRKAPDRRISMAKVIGSSKHHNHIRLGVHSGHTRNKILIGIRGLSMKLGGNSGSPDPVVACRSQPGLLPQDIQKYCFLAGNRHALCDAVTQKINCFISQIQKTISHCYYNRQEKYCKLVFWDGAVDGGRAPQRMNRSMASSSDSMACLSPDCTASIIQFSI</sequence>
<protein>
    <submittedName>
        <fullName evidence="1">Uncharacterized protein</fullName>
    </submittedName>
</protein>
<evidence type="ECO:0000313" key="1">
    <source>
        <dbReference type="EMBL" id="MPM19194.1"/>
    </source>
</evidence>
<dbReference type="AlphaFoldDB" id="A0A644XYU0"/>
<organism evidence="1">
    <name type="scientific">bioreactor metagenome</name>
    <dbReference type="NCBI Taxonomy" id="1076179"/>
    <lineage>
        <taxon>unclassified sequences</taxon>
        <taxon>metagenomes</taxon>
        <taxon>ecological metagenomes</taxon>
    </lineage>
</organism>
<accession>A0A644XYU0</accession>
<reference evidence="1" key="1">
    <citation type="submission" date="2019-08" db="EMBL/GenBank/DDBJ databases">
        <authorList>
            <person name="Kucharzyk K."/>
            <person name="Murdoch R.W."/>
            <person name="Higgins S."/>
            <person name="Loffler F."/>
        </authorList>
    </citation>
    <scope>NUCLEOTIDE SEQUENCE</scope>
</reference>
<dbReference type="EMBL" id="VSSQ01003130">
    <property type="protein sequence ID" value="MPM19194.1"/>
    <property type="molecule type" value="Genomic_DNA"/>
</dbReference>
<gene>
    <name evidence="1" type="ORF">SDC9_65612</name>
</gene>
<name>A0A644XYU0_9ZZZZ</name>
<comment type="caution">
    <text evidence="1">The sequence shown here is derived from an EMBL/GenBank/DDBJ whole genome shotgun (WGS) entry which is preliminary data.</text>
</comment>
<proteinExistence type="predicted"/>